<evidence type="ECO:0000313" key="2">
    <source>
        <dbReference type="EMBL" id="KAK8959858.1"/>
    </source>
</evidence>
<accession>A0ABR2M9M2</accession>
<reference evidence="2 3" key="1">
    <citation type="journal article" date="2022" name="Nat. Plants">
        <title>Genomes of leafy and leafless Platanthera orchids illuminate the evolution of mycoheterotrophy.</title>
        <authorList>
            <person name="Li M.H."/>
            <person name="Liu K.W."/>
            <person name="Li Z."/>
            <person name="Lu H.C."/>
            <person name="Ye Q.L."/>
            <person name="Zhang D."/>
            <person name="Wang J.Y."/>
            <person name="Li Y.F."/>
            <person name="Zhong Z.M."/>
            <person name="Liu X."/>
            <person name="Yu X."/>
            <person name="Liu D.K."/>
            <person name="Tu X.D."/>
            <person name="Liu B."/>
            <person name="Hao Y."/>
            <person name="Liao X.Y."/>
            <person name="Jiang Y.T."/>
            <person name="Sun W.H."/>
            <person name="Chen J."/>
            <person name="Chen Y.Q."/>
            <person name="Ai Y."/>
            <person name="Zhai J.W."/>
            <person name="Wu S.S."/>
            <person name="Zhou Z."/>
            <person name="Hsiao Y.Y."/>
            <person name="Wu W.L."/>
            <person name="Chen Y.Y."/>
            <person name="Lin Y.F."/>
            <person name="Hsu J.L."/>
            <person name="Li C.Y."/>
            <person name="Wang Z.W."/>
            <person name="Zhao X."/>
            <person name="Zhong W.Y."/>
            <person name="Ma X.K."/>
            <person name="Ma L."/>
            <person name="Huang J."/>
            <person name="Chen G.Z."/>
            <person name="Huang M.Z."/>
            <person name="Huang L."/>
            <person name="Peng D.H."/>
            <person name="Luo Y.B."/>
            <person name="Zou S.Q."/>
            <person name="Chen S.P."/>
            <person name="Lan S."/>
            <person name="Tsai W.C."/>
            <person name="Van de Peer Y."/>
            <person name="Liu Z.J."/>
        </authorList>
    </citation>
    <scope>NUCLEOTIDE SEQUENCE [LARGE SCALE GENOMIC DNA]</scope>
    <source>
        <strain evidence="2">Lor288</strain>
    </source>
</reference>
<name>A0ABR2M9M2_9ASPA</name>
<keyword evidence="1" id="KW-0472">Membrane</keyword>
<feature type="transmembrane region" description="Helical" evidence="1">
    <location>
        <begin position="124"/>
        <end position="146"/>
    </location>
</feature>
<evidence type="ECO:0000256" key="1">
    <source>
        <dbReference type="SAM" id="Phobius"/>
    </source>
</evidence>
<evidence type="ECO:0008006" key="4">
    <source>
        <dbReference type="Google" id="ProtNLM"/>
    </source>
</evidence>
<keyword evidence="1" id="KW-0812">Transmembrane</keyword>
<dbReference type="EMBL" id="JBBWWR010000011">
    <property type="protein sequence ID" value="KAK8959858.1"/>
    <property type="molecule type" value="Genomic_DNA"/>
</dbReference>
<sequence>MAAGRLSFLRHAAAIPWSRITSEAIDRALLIAKTVCAVHVVNTCVCSQKPTINITGDIVTVERISPLCSMITARFLPILRSSRMAKAFRLCCCLALASLAKRVGCKLLVASEYSSEFSSKRFSGVGVVGGGAWLTGVGGTAAVWVVPRFLRSVCTSAYCSIIRVIRPVSALSDAAIDSSCRRSLIRE</sequence>
<comment type="caution">
    <text evidence="2">The sequence shown here is derived from an EMBL/GenBank/DDBJ whole genome shotgun (WGS) entry which is preliminary data.</text>
</comment>
<evidence type="ECO:0000313" key="3">
    <source>
        <dbReference type="Proteomes" id="UP001412067"/>
    </source>
</evidence>
<keyword evidence="3" id="KW-1185">Reference proteome</keyword>
<keyword evidence="1" id="KW-1133">Transmembrane helix</keyword>
<dbReference type="Proteomes" id="UP001412067">
    <property type="component" value="Unassembled WGS sequence"/>
</dbReference>
<proteinExistence type="predicted"/>
<organism evidence="2 3">
    <name type="scientific">Platanthera guangdongensis</name>
    <dbReference type="NCBI Taxonomy" id="2320717"/>
    <lineage>
        <taxon>Eukaryota</taxon>
        <taxon>Viridiplantae</taxon>
        <taxon>Streptophyta</taxon>
        <taxon>Embryophyta</taxon>
        <taxon>Tracheophyta</taxon>
        <taxon>Spermatophyta</taxon>
        <taxon>Magnoliopsida</taxon>
        <taxon>Liliopsida</taxon>
        <taxon>Asparagales</taxon>
        <taxon>Orchidaceae</taxon>
        <taxon>Orchidoideae</taxon>
        <taxon>Orchideae</taxon>
        <taxon>Orchidinae</taxon>
        <taxon>Platanthera</taxon>
    </lineage>
</organism>
<protein>
    <recommendedName>
        <fullName evidence="4">Secreted protein</fullName>
    </recommendedName>
</protein>
<gene>
    <name evidence="2" type="ORF">KSP40_PGU022431</name>
</gene>